<evidence type="ECO:0000313" key="2">
    <source>
        <dbReference type="Proteomes" id="UP000321580"/>
    </source>
</evidence>
<gene>
    <name evidence="1" type="ORF">FRY97_15070</name>
</gene>
<protein>
    <submittedName>
        <fullName evidence="1">Uncharacterized protein</fullName>
    </submittedName>
</protein>
<keyword evidence="2" id="KW-1185">Reference proteome</keyword>
<dbReference type="OrthoDB" id="3902805at2"/>
<evidence type="ECO:0000313" key="1">
    <source>
        <dbReference type="EMBL" id="TXB62260.1"/>
    </source>
</evidence>
<reference evidence="1 2" key="1">
    <citation type="submission" date="2019-08" db="EMBL/GenBank/DDBJ databases">
        <title>Genome of Phaeodactylibacter luteus.</title>
        <authorList>
            <person name="Bowman J.P."/>
        </authorList>
    </citation>
    <scope>NUCLEOTIDE SEQUENCE [LARGE SCALE GENOMIC DNA]</scope>
    <source>
        <strain evidence="1 2">KCTC 42180</strain>
    </source>
</reference>
<proteinExistence type="predicted"/>
<dbReference type="Proteomes" id="UP000321580">
    <property type="component" value="Unassembled WGS sequence"/>
</dbReference>
<organism evidence="1 2">
    <name type="scientific">Phaeodactylibacter luteus</name>
    <dbReference type="NCBI Taxonomy" id="1564516"/>
    <lineage>
        <taxon>Bacteria</taxon>
        <taxon>Pseudomonadati</taxon>
        <taxon>Bacteroidota</taxon>
        <taxon>Saprospiria</taxon>
        <taxon>Saprospirales</taxon>
        <taxon>Haliscomenobacteraceae</taxon>
        <taxon>Phaeodactylibacter</taxon>
    </lineage>
</organism>
<comment type="caution">
    <text evidence="1">The sequence shown here is derived from an EMBL/GenBank/DDBJ whole genome shotgun (WGS) entry which is preliminary data.</text>
</comment>
<dbReference type="EMBL" id="VOOR01000033">
    <property type="protein sequence ID" value="TXB62260.1"/>
    <property type="molecule type" value="Genomic_DNA"/>
</dbReference>
<accession>A0A5C6RKX8</accession>
<sequence length="114" mass="12841">MRIKQFYLPDRVVLLTRFLSETGMVELTGYMPVPATEAGCALVRTLRCIRGGLKFRMACEPRFDYARPRPVVEQESEREARLCPPGEAYGLWLLAEVPIQAVDGQGVEAVLEIK</sequence>
<name>A0A5C6RKX8_9BACT</name>
<dbReference type="AlphaFoldDB" id="A0A5C6RKX8"/>